<feature type="transmembrane region" description="Helical" evidence="10">
    <location>
        <begin position="91"/>
        <end position="110"/>
    </location>
</feature>
<keyword evidence="4" id="KW-0808">Transferase</keyword>
<dbReference type="Proteomes" id="UP000006790">
    <property type="component" value="Chromosome 4"/>
</dbReference>
<reference evidence="12" key="1">
    <citation type="journal article" date="2012" name="G3 (Bethesda)">
        <title>Pichia sorbitophila, an interspecies yeast hybrid reveals early steps of genome resolution following polyploidization.</title>
        <authorList>
            <person name="Leh Louis V."/>
            <person name="Despons L."/>
            <person name="Friedrich A."/>
            <person name="Martin T."/>
            <person name="Durrens P."/>
            <person name="Casaregola S."/>
            <person name="Neuveglise C."/>
            <person name="Fairhead C."/>
            <person name="Marck C."/>
            <person name="Cruz J.A."/>
            <person name="Straub M.L."/>
            <person name="Kugler V."/>
            <person name="Sacerdot C."/>
            <person name="Uzunov Z."/>
            <person name="Thierry A."/>
            <person name="Weiss S."/>
            <person name="Bleykasten C."/>
            <person name="De Montigny J."/>
            <person name="Jacques N."/>
            <person name="Jung P."/>
            <person name="Lemaire M."/>
            <person name="Mallet S."/>
            <person name="Morel G."/>
            <person name="Richard G.F."/>
            <person name="Sarkar A."/>
            <person name="Savel G."/>
            <person name="Schacherer J."/>
            <person name="Seret M.L."/>
            <person name="Talla E."/>
            <person name="Samson G."/>
            <person name="Jubin C."/>
            <person name="Poulain J."/>
            <person name="Vacherie B."/>
            <person name="Barbe V."/>
            <person name="Pelletier E."/>
            <person name="Sherman D.J."/>
            <person name="Westhof E."/>
            <person name="Weissenbach J."/>
            <person name="Baret P.V."/>
            <person name="Wincker P."/>
            <person name="Gaillardin C."/>
            <person name="Dujon B."/>
            <person name="Souciet J.L."/>
        </authorList>
    </citation>
    <scope>NUCLEOTIDE SEQUENCE [LARGE SCALE GENOMIC DNA]</scope>
    <source>
        <strain evidence="12">CBS 270.75 / DBVPG 7215 / KCTC 17166 / NRRL Y-17582</strain>
    </source>
</reference>
<sequence length="498" mass="56054">MSQVTAERFTGTYRLLYELLKGEYVVQAAIIGVTIRLAADKFMNTKDDVALFSSLWTTVIGFGMGAVVEYRSRTAKKHSQEDGVKPMCTDFLPSFNTVYLLFLPFMIALLFNRELALANCSMAFNAASIPVYFRLPLQLAVPLINYEFYDKRRRNMVAVLINTVICYALEQVSELKSLDKVDCNLFSILLTNVLYMIDSESLHFSILRICLYGFFSAIAANYVLSFALVKVHPYARTLALLTSFALIFPATVLTQLHVSDRHNALVWLCYYILESPTRMKILGCWLVSLLILVPNIFAFKSHLSLNMSRKIWHFALLPLLIPQMTFDPEFTVLAIAGTLVLFLIVEYFRYLNLAPFGDFINSQLRSFTDFRDDKGPIIISYLYLIIGVSFPLLINHSLVGVISLGVGDSLASIVGKNLGRNRWPGTNKTVEGTAAFILATSIVSLWCKHYLAAFDTVTNKNIVLVCVVSGLLEGNSNLNDNILIPSFMLIFMELCKLR</sequence>
<feature type="transmembrane region" description="Helical" evidence="10">
    <location>
        <begin position="238"/>
        <end position="258"/>
    </location>
</feature>
<dbReference type="eggNOG" id="KOG2468">
    <property type="taxonomic scope" value="Eukaryota"/>
</dbReference>
<dbReference type="GO" id="GO:0005789">
    <property type="term" value="C:endoplasmic reticulum membrane"/>
    <property type="evidence" value="ECO:0007669"/>
    <property type="project" value="UniProtKB-SubCell"/>
</dbReference>
<evidence type="ECO:0000256" key="3">
    <source>
        <dbReference type="ARBA" id="ARBA00012132"/>
    </source>
</evidence>
<keyword evidence="6" id="KW-0418">Kinase</keyword>
<dbReference type="InterPro" id="IPR032974">
    <property type="entry name" value="Polypren_kinase"/>
</dbReference>
<feature type="transmembrane region" description="Helical" evidence="10">
    <location>
        <begin position="375"/>
        <end position="394"/>
    </location>
</feature>
<evidence type="ECO:0000256" key="7">
    <source>
        <dbReference type="ARBA" id="ARBA00022824"/>
    </source>
</evidence>
<feature type="transmembrane region" description="Helical" evidence="10">
    <location>
        <begin position="332"/>
        <end position="354"/>
    </location>
</feature>
<dbReference type="RefSeq" id="XP_003646437.1">
    <property type="nucleotide sequence ID" value="XM_003646389.1"/>
</dbReference>
<dbReference type="GO" id="GO:0004168">
    <property type="term" value="F:dolichol kinase activity"/>
    <property type="evidence" value="ECO:0007669"/>
    <property type="project" value="UniProtKB-EC"/>
</dbReference>
<gene>
    <name evidence="11" type="ordered locus">Ecym_4587</name>
</gene>
<evidence type="ECO:0000313" key="12">
    <source>
        <dbReference type="Proteomes" id="UP000006790"/>
    </source>
</evidence>
<dbReference type="FunCoup" id="G8JS98">
    <property type="interactions" value="92"/>
</dbReference>
<proteinExistence type="inferred from homology"/>
<evidence type="ECO:0000256" key="2">
    <source>
        <dbReference type="ARBA" id="ARBA00010794"/>
    </source>
</evidence>
<evidence type="ECO:0000256" key="8">
    <source>
        <dbReference type="ARBA" id="ARBA00022989"/>
    </source>
</evidence>
<dbReference type="HOGENOM" id="CLU_031307_0_0_1"/>
<keyword evidence="7" id="KW-0256">Endoplasmic reticulum</keyword>
<keyword evidence="5 10" id="KW-0812">Transmembrane</keyword>
<evidence type="ECO:0000256" key="6">
    <source>
        <dbReference type="ARBA" id="ARBA00022777"/>
    </source>
</evidence>
<keyword evidence="9 10" id="KW-0472">Membrane</keyword>
<dbReference type="PANTHER" id="PTHR13205:SF15">
    <property type="entry name" value="DOLICHOL KINASE"/>
    <property type="match status" value="1"/>
</dbReference>
<name>G8JS98_ERECY</name>
<evidence type="ECO:0000256" key="10">
    <source>
        <dbReference type="SAM" id="Phobius"/>
    </source>
</evidence>
<evidence type="ECO:0000256" key="9">
    <source>
        <dbReference type="ARBA" id="ARBA00023136"/>
    </source>
</evidence>
<dbReference type="OrthoDB" id="377083at2759"/>
<accession>G8JS98</accession>
<evidence type="ECO:0000256" key="1">
    <source>
        <dbReference type="ARBA" id="ARBA00004477"/>
    </source>
</evidence>
<dbReference type="STRING" id="931890.G8JS98"/>
<comment type="similarity">
    <text evidence="2">Belongs to the polyprenol kinase family.</text>
</comment>
<dbReference type="KEGG" id="erc:Ecym_4587"/>
<dbReference type="GeneID" id="11470161"/>
<dbReference type="AlphaFoldDB" id="G8JS98"/>
<keyword evidence="12" id="KW-1185">Reference proteome</keyword>
<dbReference type="EC" id="2.7.1.108" evidence="3"/>
<feature type="transmembrane region" description="Helical" evidence="10">
    <location>
        <begin position="278"/>
        <end position="299"/>
    </location>
</feature>
<dbReference type="PANTHER" id="PTHR13205">
    <property type="entry name" value="TRANSMEMBRANE PROTEIN 15-RELATED"/>
    <property type="match status" value="1"/>
</dbReference>
<organism evidence="11 12">
    <name type="scientific">Eremothecium cymbalariae (strain CBS 270.75 / DBVPG 7215 / KCTC 17166 / NRRL Y-17582)</name>
    <name type="common">Yeast</name>
    <dbReference type="NCBI Taxonomy" id="931890"/>
    <lineage>
        <taxon>Eukaryota</taxon>
        <taxon>Fungi</taxon>
        <taxon>Dikarya</taxon>
        <taxon>Ascomycota</taxon>
        <taxon>Saccharomycotina</taxon>
        <taxon>Saccharomycetes</taxon>
        <taxon>Saccharomycetales</taxon>
        <taxon>Saccharomycetaceae</taxon>
        <taxon>Eremothecium</taxon>
    </lineage>
</organism>
<feature type="transmembrane region" description="Helical" evidence="10">
    <location>
        <begin position="206"/>
        <end position="229"/>
    </location>
</feature>
<feature type="transmembrane region" description="Helical" evidence="10">
    <location>
        <begin position="49"/>
        <end position="70"/>
    </location>
</feature>
<comment type="subcellular location">
    <subcellularLocation>
        <location evidence="1">Endoplasmic reticulum membrane</location>
        <topology evidence="1">Multi-pass membrane protein</topology>
    </subcellularLocation>
</comment>
<evidence type="ECO:0000256" key="5">
    <source>
        <dbReference type="ARBA" id="ARBA00022692"/>
    </source>
</evidence>
<keyword evidence="8 10" id="KW-1133">Transmembrane helix</keyword>
<evidence type="ECO:0000256" key="4">
    <source>
        <dbReference type="ARBA" id="ARBA00022679"/>
    </source>
</evidence>
<dbReference type="OMA" id="KNWENTF"/>
<evidence type="ECO:0000313" key="11">
    <source>
        <dbReference type="EMBL" id="AET39620.1"/>
    </source>
</evidence>
<dbReference type="InParanoid" id="G8JS98"/>
<dbReference type="EMBL" id="CP002500">
    <property type="protein sequence ID" value="AET39620.1"/>
    <property type="molecule type" value="Genomic_DNA"/>
</dbReference>
<protein>
    <recommendedName>
        <fullName evidence="3">dolichol kinase</fullName>
        <ecNumber evidence="3">2.7.1.108</ecNumber>
    </recommendedName>
</protein>
<dbReference type="GO" id="GO:0043048">
    <property type="term" value="P:dolichyl monophosphate biosynthetic process"/>
    <property type="evidence" value="ECO:0007669"/>
    <property type="project" value="EnsemblFungi"/>
</dbReference>